<dbReference type="RefSeq" id="WP_336406099.1">
    <property type="nucleotide sequence ID" value="NZ_JBAPLU010000031.1"/>
</dbReference>
<keyword evidence="2" id="KW-1185">Reference proteome</keyword>
<protein>
    <recommendedName>
        <fullName evidence="3">DUF1828 domain-containing protein</fullName>
    </recommendedName>
</protein>
<proteinExistence type="predicted"/>
<accession>A0ABU8DZ75</accession>
<reference evidence="1 2" key="1">
    <citation type="submission" date="2024-03" db="EMBL/GenBank/DDBJ databases">
        <title>Draft genome sequence of Klenkia sp. LSe6-5.</title>
        <authorList>
            <person name="Duangmal K."/>
            <person name="Chantavorakit T."/>
        </authorList>
    </citation>
    <scope>NUCLEOTIDE SEQUENCE [LARGE SCALE GENOMIC DNA]</scope>
    <source>
        <strain evidence="1 2">LSe6-5</strain>
    </source>
</reference>
<comment type="caution">
    <text evidence="1">The sequence shown here is derived from an EMBL/GenBank/DDBJ whole genome shotgun (WGS) entry which is preliminary data.</text>
</comment>
<sequence>MSIDADIDLVATFADTVRGSASQVSYGSGHLLTLPWSLHNGESIAILVEPLADGIFRLSDRGLAADTLAMADLNLASGKVAERWAHVKRSIDIRPSALPPVDAFELSGDAHVSELGEALTALAEAIMRADALHVFAKPARQLTFDQRVVQAVLAADVPVTTQAPLPHKFGGHRKVTCRLEPENRSRIYLQAVATGSDENSAYDHVRSLFADAEVDPDQLVAVVREGWGEKWQRSALAEVSTVIDDRSLPSRLAELAA</sequence>
<organism evidence="1 2">
    <name type="scientific">Klenkia sesuvii</name>
    <dbReference type="NCBI Taxonomy" id="3103137"/>
    <lineage>
        <taxon>Bacteria</taxon>
        <taxon>Bacillati</taxon>
        <taxon>Actinomycetota</taxon>
        <taxon>Actinomycetes</taxon>
        <taxon>Geodermatophilales</taxon>
        <taxon>Geodermatophilaceae</taxon>
        <taxon>Klenkia</taxon>
    </lineage>
</organism>
<dbReference type="Proteomes" id="UP001361570">
    <property type="component" value="Unassembled WGS sequence"/>
</dbReference>
<dbReference type="EMBL" id="JBAPLU010000031">
    <property type="protein sequence ID" value="MEI4273983.1"/>
    <property type="molecule type" value="Genomic_DNA"/>
</dbReference>
<evidence type="ECO:0000313" key="2">
    <source>
        <dbReference type="Proteomes" id="UP001361570"/>
    </source>
</evidence>
<name>A0ABU8DZ75_9ACTN</name>
<gene>
    <name evidence="1" type="ORF">TEK04_19855</name>
</gene>
<evidence type="ECO:0008006" key="3">
    <source>
        <dbReference type="Google" id="ProtNLM"/>
    </source>
</evidence>
<evidence type="ECO:0000313" key="1">
    <source>
        <dbReference type="EMBL" id="MEI4273983.1"/>
    </source>
</evidence>